<accession>A0A1F5NMB6</accession>
<dbReference type="InterPro" id="IPR013321">
    <property type="entry name" value="Arc_rbn_hlx_hlx"/>
</dbReference>
<feature type="domain" description="Nucleotidyl transferase" evidence="1">
    <location>
        <begin position="48"/>
        <end position="271"/>
    </location>
</feature>
<dbReference type="AlphaFoldDB" id="A0A1F5NMB6"/>
<dbReference type="InterPro" id="IPR050486">
    <property type="entry name" value="Mannose-1P_guanyltransferase"/>
</dbReference>
<dbReference type="PANTHER" id="PTHR22572">
    <property type="entry name" value="SUGAR-1-PHOSPHATE GUANYL TRANSFERASE"/>
    <property type="match status" value="1"/>
</dbReference>
<sequence>MAKTRLTITLDQDILKRVDSAIDGSKIRNRSHAIEYLLTSCLIPQSTKVLILAGGEGVKFRPLTDTLPKSLLPIKGKPLLEHTLLFLKEQGLTEIYISVAHLGKKIKDYFGDGARFGIRIKYIEQTIARNGTAQPVLQAKDFFSDEPFLVIYGDVLTKLNFLDLLDFHNSHRGIATMALASVEKPSMWGVATMEGNRIKDFVEKPQTKTRSHLINAGIYVLSPEVFKYIGSNSVRLEKDVFPRLAREGKLYAYPFESEWYDVSTPQIYTEVIKGF</sequence>
<dbReference type="CDD" id="cd04181">
    <property type="entry name" value="NTP_transferase"/>
    <property type="match status" value="1"/>
</dbReference>
<dbReference type="Gene3D" id="3.90.550.10">
    <property type="entry name" value="Spore Coat Polysaccharide Biosynthesis Protein SpsA, Chain A"/>
    <property type="match status" value="1"/>
</dbReference>
<dbReference type="Gene3D" id="1.10.1220.10">
    <property type="entry name" value="Met repressor-like"/>
    <property type="match status" value="1"/>
</dbReference>
<dbReference type="EMBL" id="MFEK01000013">
    <property type="protein sequence ID" value="OGE78841.1"/>
    <property type="molecule type" value="Genomic_DNA"/>
</dbReference>
<evidence type="ECO:0000259" key="1">
    <source>
        <dbReference type="Pfam" id="PF00483"/>
    </source>
</evidence>
<dbReference type="SUPFAM" id="SSF53448">
    <property type="entry name" value="Nucleotide-diphospho-sugar transferases"/>
    <property type="match status" value="1"/>
</dbReference>
<evidence type="ECO:0000313" key="2">
    <source>
        <dbReference type="EMBL" id="OGE78841.1"/>
    </source>
</evidence>
<comment type="caution">
    <text evidence="2">The sequence shown here is derived from an EMBL/GenBank/DDBJ whole genome shotgun (WGS) entry which is preliminary data.</text>
</comment>
<evidence type="ECO:0000313" key="3">
    <source>
        <dbReference type="Proteomes" id="UP000176864"/>
    </source>
</evidence>
<dbReference type="STRING" id="1817824.A2751_01455"/>
<proteinExistence type="predicted"/>
<organism evidence="2 3">
    <name type="scientific">Candidatus Doudnabacteria bacterium RIFCSPHIGHO2_01_FULL_46_14</name>
    <dbReference type="NCBI Taxonomy" id="1817824"/>
    <lineage>
        <taxon>Bacteria</taxon>
        <taxon>Candidatus Doudnaibacteriota</taxon>
    </lineage>
</organism>
<name>A0A1F5NMB6_9BACT</name>
<dbReference type="InterPro" id="IPR005835">
    <property type="entry name" value="NTP_transferase_dom"/>
</dbReference>
<dbReference type="Proteomes" id="UP000176864">
    <property type="component" value="Unassembled WGS sequence"/>
</dbReference>
<reference evidence="2 3" key="1">
    <citation type="journal article" date="2016" name="Nat. Commun.">
        <title>Thousands of microbial genomes shed light on interconnected biogeochemical processes in an aquifer system.</title>
        <authorList>
            <person name="Anantharaman K."/>
            <person name="Brown C.T."/>
            <person name="Hug L.A."/>
            <person name="Sharon I."/>
            <person name="Castelle C.J."/>
            <person name="Probst A.J."/>
            <person name="Thomas B.C."/>
            <person name="Singh A."/>
            <person name="Wilkins M.J."/>
            <person name="Karaoz U."/>
            <person name="Brodie E.L."/>
            <person name="Williams K.H."/>
            <person name="Hubbard S.S."/>
            <person name="Banfield J.F."/>
        </authorList>
    </citation>
    <scope>NUCLEOTIDE SEQUENCE [LARGE SCALE GENOMIC DNA]</scope>
</reference>
<dbReference type="CDD" id="cd22231">
    <property type="entry name" value="RHH_NikR_HicB-like"/>
    <property type="match status" value="1"/>
</dbReference>
<dbReference type="InterPro" id="IPR029044">
    <property type="entry name" value="Nucleotide-diphossugar_trans"/>
</dbReference>
<gene>
    <name evidence="2" type="ORF">A2751_01455</name>
</gene>
<dbReference type="Pfam" id="PF00483">
    <property type="entry name" value="NTP_transferase"/>
    <property type="match status" value="1"/>
</dbReference>
<dbReference type="GO" id="GO:0006355">
    <property type="term" value="P:regulation of DNA-templated transcription"/>
    <property type="evidence" value="ECO:0007669"/>
    <property type="project" value="InterPro"/>
</dbReference>
<protein>
    <recommendedName>
        <fullName evidence="1">Nucleotidyl transferase domain-containing protein</fullName>
    </recommendedName>
</protein>